<protein>
    <recommendedName>
        <fullName evidence="1">KIB1-4 beta-propeller domain-containing protein</fullName>
    </recommendedName>
</protein>
<dbReference type="Pfam" id="PF03478">
    <property type="entry name" value="Beta-prop_KIB1-4"/>
    <property type="match status" value="1"/>
</dbReference>
<dbReference type="InterPro" id="IPR005174">
    <property type="entry name" value="KIB1-4_b-propeller"/>
</dbReference>
<dbReference type="STRING" id="77586.A0A0D9W095"/>
<reference evidence="2 3" key="1">
    <citation type="submission" date="2012-08" db="EMBL/GenBank/DDBJ databases">
        <title>Oryza genome evolution.</title>
        <authorList>
            <person name="Wing R.A."/>
        </authorList>
    </citation>
    <scope>NUCLEOTIDE SEQUENCE</scope>
</reference>
<dbReference type="Proteomes" id="UP000032180">
    <property type="component" value="Chromosome 3"/>
</dbReference>
<dbReference type="PANTHER" id="PTHR44586:SF16">
    <property type="entry name" value="OS03G0802100 PROTEIN"/>
    <property type="match status" value="1"/>
</dbReference>
<dbReference type="AlphaFoldDB" id="A0A0D9W095"/>
<keyword evidence="3" id="KW-1185">Reference proteome</keyword>
<reference evidence="3" key="2">
    <citation type="submission" date="2013-12" db="EMBL/GenBank/DDBJ databases">
        <authorList>
            <person name="Yu Y."/>
            <person name="Lee S."/>
            <person name="de Baynast K."/>
            <person name="Wissotski M."/>
            <person name="Liu L."/>
            <person name="Talag J."/>
            <person name="Goicoechea J."/>
            <person name="Angelova A."/>
            <person name="Jetty R."/>
            <person name="Kudrna D."/>
            <person name="Golser W."/>
            <person name="Rivera L."/>
            <person name="Zhang J."/>
            <person name="Wing R."/>
        </authorList>
    </citation>
    <scope>NUCLEOTIDE SEQUENCE</scope>
</reference>
<accession>A0A0D9W095</accession>
<dbReference type="PANTHER" id="PTHR44586">
    <property type="entry name" value="F-BOX DOMAIN CONTAINING PROTEIN, EXPRESSED"/>
    <property type="match status" value="1"/>
</dbReference>
<dbReference type="Gramene" id="LPERR03G31920.1">
    <property type="protein sequence ID" value="LPERR03G31920.1"/>
    <property type="gene ID" value="LPERR03G31920"/>
</dbReference>
<evidence type="ECO:0000313" key="2">
    <source>
        <dbReference type="EnsemblPlants" id="LPERR03G31920.1"/>
    </source>
</evidence>
<reference evidence="2" key="3">
    <citation type="submission" date="2015-04" db="UniProtKB">
        <authorList>
            <consortium name="EnsemblPlants"/>
        </authorList>
    </citation>
    <scope>IDENTIFICATION</scope>
</reference>
<dbReference type="eggNOG" id="ENOG502QS0H">
    <property type="taxonomic scope" value="Eukaryota"/>
</dbReference>
<feature type="domain" description="KIB1-4 beta-propeller" evidence="1">
    <location>
        <begin position="42"/>
        <end position="377"/>
    </location>
</feature>
<name>A0A0D9W095_9ORYZ</name>
<evidence type="ECO:0000259" key="1">
    <source>
        <dbReference type="Pfam" id="PF03478"/>
    </source>
</evidence>
<evidence type="ECO:0000313" key="3">
    <source>
        <dbReference type="Proteomes" id="UP000032180"/>
    </source>
</evidence>
<dbReference type="EnsemblPlants" id="LPERR03G31920.1">
    <property type="protein sequence ID" value="LPERR03G31920.1"/>
    <property type="gene ID" value="LPERR03G31920"/>
</dbReference>
<dbReference type="HOGENOM" id="CLU_019286_13_1_1"/>
<sequence>MEIFSREIPDLLRAGAVCSSWHQTPCLFYTCESAGKNVGCIYSLAEQRTYKLTLPDPPIHDRHLIGSSDGGLLVTLDDMSEMHLLNPVTGEQMALPSVGHLTIYQTGPAESLTAGPDGISYAILSITMKQVNPIYDESGAVVWYEHLWHYWADEFLIQMPMVNAPSDLLLYFHAKAFVFTEALTGSLLVVLIHHPVGQLSFARVGDDEWTSLPPQYRDYQDCTYKDGLLYAVTALGEIHAIDLSGNSAMVKVVMGKVLDIRDDFRNTYILHAPWGDVLQIWKTEEEEYVHPSEDDDYDAILKNTANIEVYKCDLVEGKLVKINPLQDHVLFVGHNQTFCLSAEEFPSLKANHAYFTDDSQNWITQFKNNRRDIGLFNLDDNSRDELVCPQLWSNWPVPVWITVNLAKLNLACDISS</sequence>
<proteinExistence type="predicted"/>
<organism evidence="2 3">
    <name type="scientific">Leersia perrieri</name>
    <dbReference type="NCBI Taxonomy" id="77586"/>
    <lineage>
        <taxon>Eukaryota</taxon>
        <taxon>Viridiplantae</taxon>
        <taxon>Streptophyta</taxon>
        <taxon>Embryophyta</taxon>
        <taxon>Tracheophyta</taxon>
        <taxon>Spermatophyta</taxon>
        <taxon>Magnoliopsida</taxon>
        <taxon>Liliopsida</taxon>
        <taxon>Poales</taxon>
        <taxon>Poaceae</taxon>
        <taxon>BOP clade</taxon>
        <taxon>Oryzoideae</taxon>
        <taxon>Oryzeae</taxon>
        <taxon>Oryzinae</taxon>
        <taxon>Leersia</taxon>
    </lineage>
</organism>